<reference evidence="2 3" key="1">
    <citation type="submission" date="2023-08" db="EMBL/GenBank/DDBJ databases">
        <title>Pathogen: clinical or host-associated sample.</title>
        <authorList>
            <person name="Hergert J."/>
            <person name="Casey R."/>
            <person name="Wagner J."/>
            <person name="Young E.L."/>
            <person name="Oakeson K.F."/>
        </authorList>
    </citation>
    <scope>NUCLEOTIDE SEQUENCE [LARGE SCALE GENOMIC DNA]</scope>
    <source>
        <strain evidence="2 3">1760953</strain>
        <plasmid evidence="2 3">unnamed1</plasmid>
    </source>
</reference>
<accession>A0AA50CQD1</accession>
<proteinExistence type="predicted"/>
<geneLocation type="plasmid" evidence="2 3">
    <name>unnamed1</name>
</geneLocation>
<keyword evidence="2" id="KW-0614">Plasmid</keyword>
<protein>
    <submittedName>
        <fullName evidence="2">Uncharacterized protein</fullName>
    </submittedName>
</protein>
<feature type="region of interest" description="Disordered" evidence="1">
    <location>
        <begin position="1"/>
        <end position="140"/>
    </location>
</feature>
<organism evidence="2 3">
    <name type="scientific">Shinella sumterensis</name>
    <dbReference type="NCBI Taxonomy" id="1967501"/>
    <lineage>
        <taxon>Bacteria</taxon>
        <taxon>Pseudomonadati</taxon>
        <taxon>Pseudomonadota</taxon>
        <taxon>Alphaproteobacteria</taxon>
        <taxon>Hyphomicrobiales</taxon>
        <taxon>Rhizobiaceae</taxon>
        <taxon>Shinella</taxon>
    </lineage>
</organism>
<gene>
    <name evidence="2" type="ORF">Q9313_19080</name>
</gene>
<keyword evidence="3" id="KW-1185">Reference proteome</keyword>
<evidence type="ECO:0000313" key="2">
    <source>
        <dbReference type="EMBL" id="WLS00176.1"/>
    </source>
</evidence>
<evidence type="ECO:0000256" key="1">
    <source>
        <dbReference type="SAM" id="MobiDB-lite"/>
    </source>
</evidence>
<dbReference type="EMBL" id="CP132303">
    <property type="protein sequence ID" value="WLS00176.1"/>
    <property type="molecule type" value="Genomic_DNA"/>
</dbReference>
<dbReference type="RefSeq" id="WP_306039681.1">
    <property type="nucleotide sequence ID" value="NZ_CP132303.1"/>
</dbReference>
<name>A0AA50CQD1_9HYPH</name>
<dbReference type="Proteomes" id="UP001234585">
    <property type="component" value="Plasmid unnamed1"/>
</dbReference>
<feature type="compositionally biased region" description="Low complexity" evidence="1">
    <location>
        <begin position="118"/>
        <end position="130"/>
    </location>
</feature>
<evidence type="ECO:0000313" key="3">
    <source>
        <dbReference type="Proteomes" id="UP001234585"/>
    </source>
</evidence>
<dbReference type="AlphaFoldDB" id="A0AA50CQD1"/>
<sequence>MASPWNILARLVSPRRQQRQEDDPVEKPNAPAIADSTEKPAAVDQPDGPSTVRSQLDDAAGGTVADGTVENDNADVPKDVGSSLADVSPNKTRKPNKTRNTAKPASAKRKGRAGNVEPPAAAAQPPQVAPTVSEQMTSLDEEIRTFREQLASKLRLQNAQLRTMLERYER</sequence>